<dbReference type="InterPro" id="IPR013325">
    <property type="entry name" value="RNA_pol_sigma_r2"/>
</dbReference>
<evidence type="ECO:0000256" key="1">
    <source>
        <dbReference type="ARBA" id="ARBA00010641"/>
    </source>
</evidence>
<dbReference type="EMBL" id="JAVRHZ010000005">
    <property type="protein sequence ID" value="MDT0556317.1"/>
    <property type="molecule type" value="Genomic_DNA"/>
</dbReference>
<dbReference type="Gene3D" id="1.10.1740.10">
    <property type="match status" value="1"/>
</dbReference>
<dbReference type="SUPFAM" id="SSF88946">
    <property type="entry name" value="Sigma2 domain of RNA polymerase sigma factors"/>
    <property type="match status" value="1"/>
</dbReference>
<dbReference type="PANTHER" id="PTHR43133">
    <property type="entry name" value="RNA POLYMERASE ECF-TYPE SIGMA FACTO"/>
    <property type="match status" value="1"/>
</dbReference>
<dbReference type="NCBIfam" id="TIGR02937">
    <property type="entry name" value="sigma70-ECF"/>
    <property type="match status" value="1"/>
</dbReference>
<evidence type="ECO:0000256" key="4">
    <source>
        <dbReference type="ARBA" id="ARBA00023125"/>
    </source>
</evidence>
<dbReference type="InterPro" id="IPR013324">
    <property type="entry name" value="RNA_pol_sigma_r3/r4-like"/>
</dbReference>
<comment type="similarity">
    <text evidence="1">Belongs to the sigma-70 factor family. ECF subfamily.</text>
</comment>
<dbReference type="Pfam" id="PF04542">
    <property type="entry name" value="Sigma70_r2"/>
    <property type="match status" value="1"/>
</dbReference>
<keyword evidence="9" id="KW-1185">Reference proteome</keyword>
<keyword evidence="5" id="KW-0804">Transcription</keyword>
<sequence length="190" mass="22368">MGKVLQIQAQDNIVVAIQNNNEQLLKQLYQDNYKKIEYYVLQNSGSIDQAKDLYQEAFLSMWKNVKEDKFVPKNETALQGYLYTIAKNKWTDYLRSARFKKTTGMPGNFQIKENEEDNSYFENETNNKQSLVSIAFKKLGEECKTVLKQFYFEKKSLKEIALQFNIGENSVRNKKYRCIQKLKKLTITPK</sequence>
<evidence type="ECO:0000259" key="7">
    <source>
        <dbReference type="Pfam" id="PF04545"/>
    </source>
</evidence>
<protein>
    <submittedName>
        <fullName evidence="8">Sigma-70 family RNA polymerase sigma factor</fullName>
    </submittedName>
</protein>
<feature type="domain" description="RNA polymerase sigma-70 region 4" evidence="7">
    <location>
        <begin position="135"/>
        <end position="184"/>
    </location>
</feature>
<reference evidence="8 9" key="1">
    <citation type="submission" date="2023-09" db="EMBL/GenBank/DDBJ databases">
        <authorList>
            <person name="Rey-Velasco X."/>
        </authorList>
    </citation>
    <scope>NUCLEOTIDE SEQUENCE [LARGE SCALE GENOMIC DNA]</scope>
    <source>
        <strain evidence="8 9">W242</strain>
    </source>
</reference>
<evidence type="ECO:0000256" key="3">
    <source>
        <dbReference type="ARBA" id="ARBA00023082"/>
    </source>
</evidence>
<dbReference type="InterPro" id="IPR036388">
    <property type="entry name" value="WH-like_DNA-bd_sf"/>
</dbReference>
<dbReference type="InterPro" id="IPR014284">
    <property type="entry name" value="RNA_pol_sigma-70_dom"/>
</dbReference>
<accession>A0ABU2YE80</accession>
<dbReference type="SUPFAM" id="SSF88659">
    <property type="entry name" value="Sigma3 and sigma4 domains of RNA polymerase sigma factors"/>
    <property type="match status" value="1"/>
</dbReference>
<dbReference type="Gene3D" id="1.10.10.10">
    <property type="entry name" value="Winged helix-like DNA-binding domain superfamily/Winged helix DNA-binding domain"/>
    <property type="match status" value="1"/>
</dbReference>
<dbReference type="Pfam" id="PF04545">
    <property type="entry name" value="Sigma70_r4"/>
    <property type="match status" value="1"/>
</dbReference>
<dbReference type="PANTHER" id="PTHR43133:SF46">
    <property type="entry name" value="RNA POLYMERASE SIGMA-70 FACTOR ECF SUBFAMILY"/>
    <property type="match status" value="1"/>
</dbReference>
<organism evidence="8 9">
    <name type="scientific">Patiriisocius hiemis</name>
    <dbReference type="NCBI Taxonomy" id="3075604"/>
    <lineage>
        <taxon>Bacteria</taxon>
        <taxon>Pseudomonadati</taxon>
        <taxon>Bacteroidota</taxon>
        <taxon>Flavobacteriia</taxon>
        <taxon>Flavobacteriales</taxon>
        <taxon>Flavobacteriaceae</taxon>
        <taxon>Patiriisocius</taxon>
    </lineage>
</organism>
<keyword evidence="4" id="KW-0238">DNA-binding</keyword>
<evidence type="ECO:0000256" key="2">
    <source>
        <dbReference type="ARBA" id="ARBA00023015"/>
    </source>
</evidence>
<evidence type="ECO:0000259" key="6">
    <source>
        <dbReference type="Pfam" id="PF04542"/>
    </source>
</evidence>
<dbReference type="InterPro" id="IPR007627">
    <property type="entry name" value="RNA_pol_sigma70_r2"/>
</dbReference>
<dbReference type="Proteomes" id="UP001254488">
    <property type="component" value="Unassembled WGS sequence"/>
</dbReference>
<dbReference type="InterPro" id="IPR039425">
    <property type="entry name" value="RNA_pol_sigma-70-like"/>
</dbReference>
<dbReference type="RefSeq" id="WP_311333269.1">
    <property type="nucleotide sequence ID" value="NZ_JAVRHZ010000005.1"/>
</dbReference>
<gene>
    <name evidence="8" type="ORF">RM538_09895</name>
</gene>
<proteinExistence type="inferred from homology"/>
<evidence type="ECO:0000313" key="8">
    <source>
        <dbReference type="EMBL" id="MDT0556317.1"/>
    </source>
</evidence>
<keyword evidence="2" id="KW-0805">Transcription regulation</keyword>
<comment type="caution">
    <text evidence="8">The sequence shown here is derived from an EMBL/GenBank/DDBJ whole genome shotgun (WGS) entry which is preliminary data.</text>
</comment>
<dbReference type="InterPro" id="IPR007630">
    <property type="entry name" value="RNA_pol_sigma70_r4"/>
</dbReference>
<feature type="domain" description="RNA polymerase sigma-70 region 2" evidence="6">
    <location>
        <begin position="28"/>
        <end position="98"/>
    </location>
</feature>
<name>A0ABU2YE80_9FLAO</name>
<evidence type="ECO:0000313" key="9">
    <source>
        <dbReference type="Proteomes" id="UP001254488"/>
    </source>
</evidence>
<keyword evidence="3" id="KW-0731">Sigma factor</keyword>
<evidence type="ECO:0000256" key="5">
    <source>
        <dbReference type="ARBA" id="ARBA00023163"/>
    </source>
</evidence>